<dbReference type="SUPFAM" id="SSF56112">
    <property type="entry name" value="Protein kinase-like (PK-like)"/>
    <property type="match status" value="1"/>
</dbReference>
<accession>A0ABC9B5B0</accession>
<evidence type="ECO:0000256" key="4">
    <source>
        <dbReference type="ARBA" id="ARBA00022741"/>
    </source>
</evidence>
<dbReference type="FunFam" id="3.30.200.20:FF:000465">
    <property type="entry name" value="Cysteine-rich receptor-like protein kinase 6"/>
    <property type="match status" value="1"/>
</dbReference>
<feature type="repeat" description="WD" evidence="7">
    <location>
        <begin position="709"/>
        <end position="732"/>
    </location>
</feature>
<dbReference type="GO" id="GO:0005524">
    <property type="term" value="F:ATP binding"/>
    <property type="evidence" value="ECO:0007669"/>
    <property type="project" value="UniProtKB-UniRule"/>
</dbReference>
<dbReference type="PROSITE" id="PS00678">
    <property type="entry name" value="WD_REPEATS_1"/>
    <property type="match status" value="1"/>
</dbReference>
<name>A0ABC9B5B0_9POAL</name>
<keyword evidence="2" id="KW-0808">Transferase</keyword>
<dbReference type="Pfam" id="PF00635">
    <property type="entry name" value="Motile_Sperm"/>
    <property type="match status" value="1"/>
</dbReference>
<dbReference type="PROSITE" id="PS00108">
    <property type="entry name" value="PROTEIN_KINASE_ST"/>
    <property type="match status" value="1"/>
</dbReference>
<keyword evidence="3" id="KW-0677">Repeat</keyword>
<dbReference type="PROSITE" id="PS50011">
    <property type="entry name" value="PROTEIN_KINASE_DOM"/>
    <property type="match status" value="1"/>
</dbReference>
<feature type="domain" description="MSP" evidence="10">
    <location>
        <begin position="326"/>
        <end position="456"/>
    </location>
</feature>
<proteinExistence type="predicted"/>
<keyword evidence="12" id="KW-1185">Reference proteome</keyword>
<dbReference type="SUPFAM" id="SSF49354">
    <property type="entry name" value="PapD-like"/>
    <property type="match status" value="1"/>
</dbReference>
<keyword evidence="1 7" id="KW-0853">WD repeat</keyword>
<dbReference type="InterPro" id="IPR036322">
    <property type="entry name" value="WD40_repeat_dom_sf"/>
</dbReference>
<dbReference type="InterPro" id="IPR015943">
    <property type="entry name" value="WD40/YVTN_repeat-like_dom_sf"/>
</dbReference>
<dbReference type="SMART" id="SM00320">
    <property type="entry name" value="WD40"/>
    <property type="match status" value="4"/>
</dbReference>
<evidence type="ECO:0000256" key="2">
    <source>
        <dbReference type="ARBA" id="ARBA00022679"/>
    </source>
</evidence>
<evidence type="ECO:0000259" key="9">
    <source>
        <dbReference type="PROSITE" id="PS50011"/>
    </source>
</evidence>
<evidence type="ECO:0000313" key="11">
    <source>
        <dbReference type="EMBL" id="CAL4992140.1"/>
    </source>
</evidence>
<evidence type="ECO:0000313" key="12">
    <source>
        <dbReference type="Proteomes" id="UP001497457"/>
    </source>
</evidence>
<evidence type="ECO:0000256" key="5">
    <source>
        <dbReference type="ARBA" id="ARBA00022777"/>
    </source>
</evidence>
<evidence type="ECO:0000259" key="10">
    <source>
        <dbReference type="PROSITE" id="PS50202"/>
    </source>
</evidence>
<dbReference type="FunFam" id="1.10.510.10:FF:000870">
    <property type="entry name" value="OSJNBa0016N04.16-like protein"/>
    <property type="match status" value="1"/>
</dbReference>
<feature type="binding site" evidence="8">
    <location>
        <position position="66"/>
    </location>
    <ligand>
        <name>ATP</name>
        <dbReference type="ChEBI" id="CHEBI:30616"/>
    </ligand>
</feature>
<dbReference type="Gene3D" id="2.130.10.10">
    <property type="entry name" value="YVTN repeat-like/Quinoprotein amine dehydrogenase"/>
    <property type="match status" value="1"/>
</dbReference>
<dbReference type="PROSITE" id="PS50082">
    <property type="entry name" value="WD_REPEATS_2"/>
    <property type="match status" value="2"/>
</dbReference>
<dbReference type="SUPFAM" id="SSF50978">
    <property type="entry name" value="WD40 repeat-like"/>
    <property type="match status" value="1"/>
</dbReference>
<gene>
    <name evidence="11" type="ORF">URODEC1_LOCUS60976</name>
</gene>
<keyword evidence="4 8" id="KW-0547">Nucleotide-binding</keyword>
<dbReference type="PANTHER" id="PTHR45707:SF69">
    <property type="entry name" value="CALCIUM-DEPENDENT LIPID-BINDING (CALB DOMAIN) PLANT PHOSPHORIBOSYLTRANSFERASE FAMILY PROTEIN"/>
    <property type="match status" value="1"/>
</dbReference>
<dbReference type="InterPro" id="IPR019775">
    <property type="entry name" value="WD40_repeat_CS"/>
</dbReference>
<dbReference type="InterPro" id="IPR008271">
    <property type="entry name" value="Ser/Thr_kinase_AS"/>
</dbReference>
<dbReference type="PROSITE" id="PS50294">
    <property type="entry name" value="WD_REPEATS_REGION"/>
    <property type="match status" value="1"/>
</dbReference>
<dbReference type="InterPro" id="IPR011009">
    <property type="entry name" value="Kinase-like_dom_sf"/>
</dbReference>
<dbReference type="Pfam" id="PF00069">
    <property type="entry name" value="Pkinase"/>
    <property type="match status" value="1"/>
</dbReference>
<dbReference type="InterPro" id="IPR001680">
    <property type="entry name" value="WD40_rpt"/>
</dbReference>
<dbReference type="AlphaFoldDB" id="A0ABC9B5B0"/>
<evidence type="ECO:0008006" key="13">
    <source>
        <dbReference type="Google" id="ProtNLM"/>
    </source>
</evidence>
<sequence>MDGKASTAYDVLERLLLDESQEPTKLPLSLLEAITDGFSDEREIGRGGFAVVYKGIVGVGMVAVKKLSERVDMDEEKFSKEVQCLMKVRHNNIVRFLGYCGDTQSEIADYDGRFVMADQRNRLLCFEFVPNGSLRDYIADASCGLRWSTRYRMIRGICEGLHYLHEKNIVHLDLKPANILLDHNMVPKIADFGLSRCFDENQSRDITSKLIGSVGYLPQEFYSGQITFKLDIYSLGVIIFEILTGYKGYSTEEEVLESWRNRLEIPWEENQVKACTKIGKMCIDTIPANRPTTQHIINTLGVTEFAEAGGSSSVEQIRGGSDACKYLRVHPLQLRFPLESDKVMISCPLHLTNITDDHVAFRVVTKSPKKNFKGSLCGIVLPRSRYTLAVTMCSQLKLPSGSKEFFTLESSIDVYHDQQKGTIRYAPIDDNTRLVRSFASADEKGHGVHKVKLTAAYNNCHDDIQPRYMITPLEPDTTVDVHPTEPWILTGHSNGFVHIRNYHTLGNTLVDCRFRKQKSRGTLVLRTQINVLNSWSKQSCYNLHHVWTKGMVVFVDLQEILNTFEVGNKGSPVLEAKFIERKEWFVAQDRDGYMYVYGFDKKLVLKRYRSGRLRFLTIHPTEPYMLLYDHFMELLDWEKDWKCIWQSNGHDDVYLAKFNPEDTGSFASVVSRGVKIWDIDSGRPHGPMLLRGWKGHCLDYLTLDDELYLVTSGLHDGTAKIWDYQTGSCVQTLEGHTKQVTSVCSHPDLPILITGSEDGTVRLWDLTTFKGMRQSLAREKASIRPPGGVPSSLSKIPRVQCVIDCGLGGVKDIYSLKGSRRIMIVHEGALVITETEN</sequence>
<protein>
    <recommendedName>
        <fullName evidence="13">Protein kinase domain-containing protein</fullName>
    </recommendedName>
</protein>
<dbReference type="InterPro" id="IPR008962">
    <property type="entry name" value="PapD-like_sf"/>
</dbReference>
<dbReference type="InterPro" id="IPR013783">
    <property type="entry name" value="Ig-like_fold"/>
</dbReference>
<evidence type="ECO:0000256" key="1">
    <source>
        <dbReference type="ARBA" id="ARBA00022574"/>
    </source>
</evidence>
<evidence type="ECO:0000256" key="8">
    <source>
        <dbReference type="PROSITE-ProRule" id="PRU10141"/>
    </source>
</evidence>
<dbReference type="SMART" id="SM00220">
    <property type="entry name" value="S_TKc"/>
    <property type="match status" value="1"/>
</dbReference>
<dbReference type="InterPro" id="IPR017441">
    <property type="entry name" value="Protein_kinase_ATP_BS"/>
</dbReference>
<dbReference type="PANTHER" id="PTHR45707">
    <property type="entry name" value="C2 CALCIUM/LIPID-BINDING PLANT PHOSPHORIBOSYLTRANSFERASE FAMILY PROTEIN"/>
    <property type="match status" value="1"/>
</dbReference>
<reference evidence="12" key="1">
    <citation type="submission" date="2024-06" db="EMBL/GenBank/DDBJ databases">
        <authorList>
            <person name="Ryan C."/>
        </authorList>
    </citation>
    <scope>NUCLEOTIDE SEQUENCE [LARGE SCALE GENOMIC DNA]</scope>
</reference>
<dbReference type="Gene3D" id="1.10.510.10">
    <property type="entry name" value="Transferase(Phosphotransferase) domain 1"/>
    <property type="match status" value="1"/>
</dbReference>
<feature type="domain" description="Protein kinase" evidence="9">
    <location>
        <begin position="38"/>
        <end position="306"/>
    </location>
</feature>
<evidence type="ECO:0000256" key="6">
    <source>
        <dbReference type="ARBA" id="ARBA00022840"/>
    </source>
</evidence>
<dbReference type="PROSITE" id="PS00107">
    <property type="entry name" value="PROTEIN_KINASE_ATP"/>
    <property type="match status" value="1"/>
</dbReference>
<dbReference type="InterPro" id="IPR000535">
    <property type="entry name" value="MSP_dom"/>
</dbReference>
<dbReference type="Gene3D" id="2.60.40.10">
    <property type="entry name" value="Immunoglobulins"/>
    <property type="match status" value="1"/>
</dbReference>
<organism evidence="11 12">
    <name type="scientific">Urochloa decumbens</name>
    <dbReference type="NCBI Taxonomy" id="240449"/>
    <lineage>
        <taxon>Eukaryota</taxon>
        <taxon>Viridiplantae</taxon>
        <taxon>Streptophyta</taxon>
        <taxon>Embryophyta</taxon>
        <taxon>Tracheophyta</taxon>
        <taxon>Spermatophyta</taxon>
        <taxon>Magnoliopsida</taxon>
        <taxon>Liliopsida</taxon>
        <taxon>Poales</taxon>
        <taxon>Poaceae</taxon>
        <taxon>PACMAD clade</taxon>
        <taxon>Panicoideae</taxon>
        <taxon>Panicodae</taxon>
        <taxon>Paniceae</taxon>
        <taxon>Melinidinae</taxon>
        <taxon>Urochloa</taxon>
    </lineage>
</organism>
<dbReference type="Pfam" id="PF00400">
    <property type="entry name" value="WD40"/>
    <property type="match status" value="1"/>
</dbReference>
<dbReference type="InterPro" id="IPR000719">
    <property type="entry name" value="Prot_kinase_dom"/>
</dbReference>
<feature type="repeat" description="WD" evidence="7">
    <location>
        <begin position="733"/>
        <end position="774"/>
    </location>
</feature>
<dbReference type="Gene3D" id="3.30.200.20">
    <property type="entry name" value="Phosphorylase Kinase, domain 1"/>
    <property type="match status" value="1"/>
</dbReference>
<dbReference type="GO" id="GO:0016301">
    <property type="term" value="F:kinase activity"/>
    <property type="evidence" value="ECO:0007669"/>
    <property type="project" value="UniProtKB-KW"/>
</dbReference>
<dbReference type="PROSITE" id="PS50202">
    <property type="entry name" value="MSP"/>
    <property type="match status" value="1"/>
</dbReference>
<dbReference type="EMBL" id="OZ075134">
    <property type="protein sequence ID" value="CAL4992140.1"/>
    <property type="molecule type" value="Genomic_DNA"/>
</dbReference>
<dbReference type="Proteomes" id="UP001497457">
    <property type="component" value="Chromosome 24b"/>
</dbReference>
<evidence type="ECO:0000256" key="3">
    <source>
        <dbReference type="ARBA" id="ARBA00022737"/>
    </source>
</evidence>
<keyword evidence="5" id="KW-0418">Kinase</keyword>
<keyword evidence="6 8" id="KW-0067">ATP-binding</keyword>
<evidence type="ECO:0000256" key="7">
    <source>
        <dbReference type="PROSITE-ProRule" id="PRU00221"/>
    </source>
</evidence>
<reference evidence="11 12" key="2">
    <citation type="submission" date="2024-10" db="EMBL/GenBank/DDBJ databases">
        <authorList>
            <person name="Ryan C."/>
        </authorList>
    </citation>
    <scope>NUCLEOTIDE SEQUENCE [LARGE SCALE GENOMIC DNA]</scope>
</reference>